<proteinExistence type="predicted"/>
<reference evidence="1 2" key="2">
    <citation type="journal article" date="2022" name="Mol. Ecol. Resour.">
        <title>The genomes of chicory, endive, great burdock and yacon provide insights into Asteraceae paleo-polyploidization history and plant inulin production.</title>
        <authorList>
            <person name="Fan W."/>
            <person name="Wang S."/>
            <person name="Wang H."/>
            <person name="Wang A."/>
            <person name="Jiang F."/>
            <person name="Liu H."/>
            <person name="Zhao H."/>
            <person name="Xu D."/>
            <person name="Zhang Y."/>
        </authorList>
    </citation>
    <scope>NUCLEOTIDE SEQUENCE [LARGE SCALE GENOMIC DNA]</scope>
    <source>
        <strain evidence="2">cv. Punajuju</strain>
        <tissue evidence="1">Leaves</tissue>
    </source>
</reference>
<evidence type="ECO:0000313" key="1">
    <source>
        <dbReference type="EMBL" id="KAI3722603.1"/>
    </source>
</evidence>
<reference evidence="2" key="1">
    <citation type="journal article" date="2022" name="Mol. Ecol. Resour.">
        <title>The genomes of chicory, endive, great burdock and yacon provide insights into Asteraceae palaeo-polyploidization history and plant inulin production.</title>
        <authorList>
            <person name="Fan W."/>
            <person name="Wang S."/>
            <person name="Wang H."/>
            <person name="Wang A."/>
            <person name="Jiang F."/>
            <person name="Liu H."/>
            <person name="Zhao H."/>
            <person name="Xu D."/>
            <person name="Zhang Y."/>
        </authorList>
    </citation>
    <scope>NUCLEOTIDE SEQUENCE [LARGE SCALE GENOMIC DNA]</scope>
    <source>
        <strain evidence="2">cv. Punajuju</strain>
    </source>
</reference>
<accession>A0ACB9BL02</accession>
<sequence length="309" mass="35150">MKGHPNSGEWDRSTTIEYANRRNEMKITTFFVFGILHDASKDDMRKRFQRKGNKVSTDPGNRDRRCDEEPEDGEFIPKNLGDDKGRDSQSQPAVKRGVSAGCFPDDTYELTTKSLVQEDVPFCKVMLEVLGGLCCPRYRFSITFIRLSQIVFNSDVLNLIEIKFDLQKEAESHLPDLELRDGISIAMEDIETSQVWTMRYRFWPNNKSRMYLLENTAEELRSSGRCPLTPKEAALNESTGYIDYDQATTAEYKAYQEQVMSNCARFAQTLMESGSELVSGGTENHSVLVNLKPKGIDGSRVEKVPCSDF</sequence>
<comment type="caution">
    <text evidence="1">The sequence shown here is derived from an EMBL/GenBank/DDBJ whole genome shotgun (WGS) entry which is preliminary data.</text>
</comment>
<dbReference type="EMBL" id="CM042014">
    <property type="protein sequence ID" value="KAI3722603.1"/>
    <property type="molecule type" value="Genomic_DNA"/>
</dbReference>
<name>A0ACB9BL02_CICIN</name>
<organism evidence="1 2">
    <name type="scientific">Cichorium intybus</name>
    <name type="common">Chicory</name>
    <dbReference type="NCBI Taxonomy" id="13427"/>
    <lineage>
        <taxon>Eukaryota</taxon>
        <taxon>Viridiplantae</taxon>
        <taxon>Streptophyta</taxon>
        <taxon>Embryophyta</taxon>
        <taxon>Tracheophyta</taxon>
        <taxon>Spermatophyta</taxon>
        <taxon>Magnoliopsida</taxon>
        <taxon>eudicotyledons</taxon>
        <taxon>Gunneridae</taxon>
        <taxon>Pentapetalae</taxon>
        <taxon>asterids</taxon>
        <taxon>campanulids</taxon>
        <taxon>Asterales</taxon>
        <taxon>Asteraceae</taxon>
        <taxon>Cichorioideae</taxon>
        <taxon>Cichorieae</taxon>
        <taxon>Cichoriinae</taxon>
        <taxon>Cichorium</taxon>
    </lineage>
</organism>
<gene>
    <name evidence="1" type="ORF">L2E82_33644</name>
</gene>
<evidence type="ECO:0000313" key="2">
    <source>
        <dbReference type="Proteomes" id="UP001055811"/>
    </source>
</evidence>
<protein>
    <submittedName>
        <fullName evidence="1">Uncharacterized protein</fullName>
    </submittedName>
</protein>
<keyword evidence="2" id="KW-1185">Reference proteome</keyword>
<dbReference type="Proteomes" id="UP001055811">
    <property type="component" value="Linkage Group LG06"/>
</dbReference>